<dbReference type="Gene3D" id="3.20.20.210">
    <property type="match status" value="1"/>
</dbReference>
<dbReference type="InterPro" id="IPR052024">
    <property type="entry name" value="Methanogen_methyltrans"/>
</dbReference>
<keyword evidence="3" id="KW-1185">Reference proteome</keyword>
<proteinExistence type="predicted"/>
<name>A0AAW9MS26_9FIRM</name>
<organism evidence="2 3">
    <name type="scientific">Citroniella saccharovorans</name>
    <dbReference type="NCBI Taxonomy" id="2053367"/>
    <lineage>
        <taxon>Bacteria</taxon>
        <taxon>Bacillati</taxon>
        <taxon>Bacillota</taxon>
        <taxon>Tissierellia</taxon>
        <taxon>Tissierellales</taxon>
        <taxon>Peptoniphilaceae</taxon>
        <taxon>Citroniella</taxon>
    </lineage>
</organism>
<dbReference type="AlphaFoldDB" id="A0AAW9MS26"/>
<dbReference type="CDD" id="cd03465">
    <property type="entry name" value="URO-D_like"/>
    <property type="match status" value="1"/>
</dbReference>
<dbReference type="PANTHER" id="PTHR47099:SF1">
    <property type="entry name" value="METHYLCOBAMIDE:COM METHYLTRANSFERASE MTBA"/>
    <property type="match status" value="1"/>
</dbReference>
<feature type="domain" description="Uroporphyrinogen decarboxylase (URO-D)" evidence="1">
    <location>
        <begin position="7"/>
        <end position="343"/>
    </location>
</feature>
<dbReference type="GO" id="GO:0004853">
    <property type="term" value="F:uroporphyrinogen decarboxylase activity"/>
    <property type="evidence" value="ECO:0007669"/>
    <property type="project" value="InterPro"/>
</dbReference>
<evidence type="ECO:0000259" key="1">
    <source>
        <dbReference type="Pfam" id="PF01208"/>
    </source>
</evidence>
<protein>
    <submittedName>
        <fullName evidence="2">Uroporphyrinogen decarboxylase family protein</fullName>
    </submittedName>
</protein>
<comment type="caution">
    <text evidence="2">The sequence shown here is derived from an EMBL/GenBank/DDBJ whole genome shotgun (WGS) entry which is preliminary data.</text>
</comment>
<gene>
    <name evidence="2" type="ORF">VLK81_02740</name>
</gene>
<dbReference type="RefSeq" id="WP_324619023.1">
    <property type="nucleotide sequence ID" value="NZ_JAYKOT010000003.1"/>
</dbReference>
<evidence type="ECO:0000313" key="3">
    <source>
        <dbReference type="Proteomes" id="UP001357733"/>
    </source>
</evidence>
<dbReference type="InterPro" id="IPR000257">
    <property type="entry name" value="Uroporphyrinogen_deCOase"/>
</dbReference>
<accession>A0AAW9MS26</accession>
<dbReference type="Pfam" id="PF01208">
    <property type="entry name" value="URO-D"/>
    <property type="match status" value="1"/>
</dbReference>
<reference evidence="2 3" key="1">
    <citation type="submission" date="2024-01" db="EMBL/GenBank/DDBJ databases">
        <title>Complete genome sequence of Citroniella saccharovorans strain M6.X9, isolated from human fecal sample.</title>
        <authorList>
            <person name="Cheng G."/>
            <person name="Westerholm M."/>
            <person name="Schnurer A."/>
        </authorList>
    </citation>
    <scope>NUCLEOTIDE SEQUENCE [LARGE SCALE GENOMIC DNA]</scope>
    <source>
        <strain evidence="2 3">DSM 29873</strain>
    </source>
</reference>
<dbReference type="EMBL" id="JAYKOT010000003">
    <property type="protein sequence ID" value="MEB3428951.1"/>
    <property type="molecule type" value="Genomic_DNA"/>
</dbReference>
<dbReference type="SUPFAM" id="SSF51726">
    <property type="entry name" value="UROD/MetE-like"/>
    <property type="match status" value="1"/>
</dbReference>
<evidence type="ECO:0000313" key="2">
    <source>
        <dbReference type="EMBL" id="MEB3428951.1"/>
    </source>
</evidence>
<dbReference type="PANTHER" id="PTHR47099">
    <property type="entry name" value="METHYLCOBAMIDE:COM METHYLTRANSFERASE MTBA"/>
    <property type="match status" value="1"/>
</dbReference>
<dbReference type="InterPro" id="IPR038071">
    <property type="entry name" value="UROD/MetE-like_sf"/>
</dbReference>
<sequence>MFKDKLTPKERMTLFSQGKEIDRLPLVPDGGVTMAYYFGKTTYEYYHSAKVMAETEIGLFNKLRHDSLCISTTLRGMAEAMGTKIRYPEDNISLLEKPVVECEEDIDKLTIIDPFKDGKLPLLLEALQIIRDRVGDEADIGASMTAPFSACASVVGTERLLKWMRKKPDAVHKVMDIVTRNNEEYIKALGKLGFTTGFCDPVSSTSLLKLEQFREFSLPYFKRNIEACHKYLNSKPTVHICGKSHELWEDLVQCGIGNFSIDNIEDLEVAKNEIGDRVTITGNVPPVDVMYLGKREDIFKSVKECIRKAHDSKCGYIVCTGCQIPKGTPFENIESFMEAGREYGSYPIDIEKLNK</sequence>
<dbReference type="GO" id="GO:0006779">
    <property type="term" value="P:porphyrin-containing compound biosynthetic process"/>
    <property type="evidence" value="ECO:0007669"/>
    <property type="project" value="InterPro"/>
</dbReference>
<dbReference type="Proteomes" id="UP001357733">
    <property type="component" value="Unassembled WGS sequence"/>
</dbReference>